<keyword evidence="2" id="KW-1185">Reference proteome</keyword>
<evidence type="ECO:0000313" key="1">
    <source>
        <dbReference type="EMBL" id="MDN3689688.1"/>
    </source>
</evidence>
<evidence type="ECO:0008006" key="3">
    <source>
        <dbReference type="Google" id="ProtNLM"/>
    </source>
</evidence>
<name>A0ABT8CD10_9BACT</name>
<protein>
    <recommendedName>
        <fullName evidence="3">Lipoprotein</fullName>
    </recommendedName>
</protein>
<evidence type="ECO:0000313" key="2">
    <source>
        <dbReference type="Proteomes" id="UP001236663"/>
    </source>
</evidence>
<reference evidence="2" key="1">
    <citation type="journal article" date="2019" name="Int. J. Syst. Evol. Microbiol.">
        <title>The Global Catalogue of Microorganisms (GCM) 10K type strain sequencing project: providing services to taxonomists for standard genome sequencing and annotation.</title>
        <authorList>
            <consortium name="The Broad Institute Genomics Platform"/>
            <consortium name="The Broad Institute Genome Sequencing Center for Infectious Disease"/>
            <person name="Wu L."/>
            <person name="Ma J."/>
        </authorList>
    </citation>
    <scope>NUCLEOTIDE SEQUENCE [LARGE SCALE GENOMIC DNA]</scope>
    <source>
        <strain evidence="2">CECT 7706</strain>
    </source>
</reference>
<gene>
    <name evidence="1" type="ORF">QWZ15_17825</name>
</gene>
<dbReference type="RefSeq" id="WP_163385423.1">
    <property type="nucleotide sequence ID" value="NZ_JAUFQS010000041.1"/>
</dbReference>
<dbReference type="EMBL" id="JAUFQS010000041">
    <property type="protein sequence ID" value="MDN3689688.1"/>
    <property type="molecule type" value="Genomic_DNA"/>
</dbReference>
<organism evidence="1 2">
    <name type="scientific">Cyclobacterium jeungdonense</name>
    <dbReference type="NCBI Taxonomy" id="708087"/>
    <lineage>
        <taxon>Bacteria</taxon>
        <taxon>Pseudomonadati</taxon>
        <taxon>Bacteroidota</taxon>
        <taxon>Cytophagia</taxon>
        <taxon>Cytophagales</taxon>
        <taxon>Cyclobacteriaceae</taxon>
        <taxon>Cyclobacterium</taxon>
    </lineage>
</organism>
<comment type="caution">
    <text evidence="1">The sequence shown here is derived from an EMBL/GenBank/DDBJ whole genome shotgun (WGS) entry which is preliminary data.</text>
</comment>
<accession>A0ABT8CD10</accession>
<dbReference type="PROSITE" id="PS51257">
    <property type="entry name" value="PROKAR_LIPOPROTEIN"/>
    <property type="match status" value="1"/>
</dbReference>
<dbReference type="Proteomes" id="UP001236663">
    <property type="component" value="Unassembled WGS sequence"/>
</dbReference>
<proteinExistence type="predicted"/>
<sequence length="178" mass="21045">MEKKLRKVVFPLFLLCWVWTLGCKPKKEEKASRISATEEGIIKDSQPSTHQNRWVVVQDGDSTRQKYQEGGITYFESLLVKEKRIYNTFYPLIQDAFLFEDKFYLKTRFPLDYSGEIEFTFPEYPDYVLTKIGDQAYQLVINNALDLNHVLFDLHYLPSETDSLVRTDYSFTHVVFEE</sequence>